<comment type="caution">
    <text evidence="3">The sequence shown here is derived from an EMBL/GenBank/DDBJ whole genome shotgun (WGS) entry which is preliminary data.</text>
</comment>
<organism evidence="3 4">
    <name type="scientific">Filimonas effusa</name>
    <dbReference type="NCBI Taxonomy" id="2508721"/>
    <lineage>
        <taxon>Bacteria</taxon>
        <taxon>Pseudomonadati</taxon>
        <taxon>Bacteroidota</taxon>
        <taxon>Chitinophagia</taxon>
        <taxon>Chitinophagales</taxon>
        <taxon>Chitinophagaceae</taxon>
        <taxon>Filimonas</taxon>
    </lineage>
</organism>
<keyword evidence="1" id="KW-0732">Signal</keyword>
<evidence type="ECO:0000313" key="4">
    <source>
        <dbReference type="Proteomes" id="UP000290545"/>
    </source>
</evidence>
<proteinExistence type="predicted"/>
<dbReference type="OrthoDB" id="1043438at2"/>
<accession>A0A4V1MA18</accession>
<dbReference type="PROSITE" id="PS51257">
    <property type="entry name" value="PROKAR_LIPOPROTEIN"/>
    <property type="match status" value="1"/>
</dbReference>
<feature type="domain" description="DUF5013" evidence="2">
    <location>
        <begin position="240"/>
        <end position="376"/>
    </location>
</feature>
<dbReference type="InterPro" id="IPR032181">
    <property type="entry name" value="DUF5013"/>
</dbReference>
<feature type="chain" id="PRO_5020226356" evidence="1">
    <location>
        <begin position="25"/>
        <end position="399"/>
    </location>
</feature>
<evidence type="ECO:0000259" key="2">
    <source>
        <dbReference type="Pfam" id="PF16405"/>
    </source>
</evidence>
<dbReference type="Pfam" id="PF16405">
    <property type="entry name" value="DUF5013"/>
    <property type="match status" value="1"/>
</dbReference>
<sequence>MNTRNKINKTILFCCLLLAMAACRKMDDYKENYLGNGTITYAGKIDSVKAHPGDGRLMISGLLIADPKITQLRIYWNNKADSMVVPVTRTSGVDTIRAILKNMEEAVKSFTLVTFDKYGNRSVDVTVAGRVYGAVYKSLLLNRTVKLAEMAGDSVTVQWNVLDASTGALGSQLEFTDNSNAVKKVYAARTDTKTVLKNFKAGTKFTYRTVFLPDTLAIDTFYSGYQSVGVRAEITSQYLKNPGPSFKNSDGGTDRWRIPADWTVSNDVKNANGKGGLDAGSWLPGPSLSIEAGWGLPTVPNGKIYQTITLPAGRYSFEFVTGDCDGGERYVSVAKGTTLPDIANVATGTIAKDGFVKNATNVLRFELTETTQVSIGFQGKMPDTNAFFKVFSVKLFSLP</sequence>
<evidence type="ECO:0000256" key="1">
    <source>
        <dbReference type="SAM" id="SignalP"/>
    </source>
</evidence>
<protein>
    <submittedName>
        <fullName evidence="3">DUF5013 domain-containing protein</fullName>
    </submittedName>
</protein>
<name>A0A4V1MA18_9BACT</name>
<dbReference type="EMBL" id="SDHZ01000002">
    <property type="protein sequence ID" value="RXK83624.1"/>
    <property type="molecule type" value="Genomic_DNA"/>
</dbReference>
<gene>
    <name evidence="3" type="ORF">ESB13_16180</name>
</gene>
<dbReference type="RefSeq" id="WP_129004676.1">
    <property type="nucleotide sequence ID" value="NZ_SDHZ01000002.1"/>
</dbReference>
<reference evidence="3 4" key="1">
    <citation type="submission" date="2019-01" db="EMBL/GenBank/DDBJ databases">
        <title>Filimonas sp. strain TTM-71.</title>
        <authorList>
            <person name="Chen W.-M."/>
        </authorList>
    </citation>
    <scope>NUCLEOTIDE SEQUENCE [LARGE SCALE GENOMIC DNA]</scope>
    <source>
        <strain evidence="3 4">TTM-71</strain>
    </source>
</reference>
<evidence type="ECO:0000313" key="3">
    <source>
        <dbReference type="EMBL" id="RXK83624.1"/>
    </source>
</evidence>
<dbReference type="Proteomes" id="UP000290545">
    <property type="component" value="Unassembled WGS sequence"/>
</dbReference>
<feature type="signal peptide" evidence="1">
    <location>
        <begin position="1"/>
        <end position="24"/>
    </location>
</feature>
<dbReference type="AlphaFoldDB" id="A0A4V1MA18"/>
<keyword evidence="4" id="KW-1185">Reference proteome</keyword>
<dbReference type="Pfam" id="PF16389">
    <property type="entry name" value="DUF4998"/>
    <property type="match status" value="1"/>
</dbReference>